<evidence type="ECO:0000256" key="1">
    <source>
        <dbReference type="SAM" id="MobiDB-lite"/>
    </source>
</evidence>
<name>A0A388KN23_CHABU</name>
<dbReference type="OrthoDB" id="1917555at2759"/>
<sequence>MLSKTYSRLHDADSTPTWKSHATSRFAIHPSAVVDGAEKERVKKPVYLQVEEAAGEGEDEVVSPLRGGGGRKQSLLSRQSTIRVFNPATGSVKEVPVQVKSRRVPVEPKADRSGYDALESVSVVDITDLINASEVTHDDGKRSTGAAGPRIPSRDSVVDLGDYEATLRVIYTPQSADQTLEERLSDANFLREGFHVSEEQHKVVALRAQKAATYRIADDPVVLRCPVSDVEKTYDALVGFAFRAQQEVGSKLLSHRWRMILQNFVHYYRIRELRGALGIVQAMTSMFEPSLEYLTTVIMEWLPVCQAAKDLKLMKEELKLHTSIAAIFCIDILKKCMSMLTSHNFCALRSDMKVFLFQVWHCENHHTPGLSPSQSRDRDRDSDGSDESGSFKAPSRVHKISSSLKKPFRRHKSSRPDAGGDTLLGSVTLRFQDLVKDLVPPDGFQGTVARRGYPLRDEKGKSLKSLLILKFGFDIERCHRREPDDPVVLRCPVSDVEKTYDALVGFAFRAQQEVGSKLLSHRWRMILQNFVHYYRIRELRGALGIVQAMTSMFEPSLEYLTTVIMEWLPVCQAAKDLKLMKEELKLHTSIAATLVKKAVDAIESFPDTFRENKPEGALELLIKLLALVLRWDPDPNELVVPLATWIERSCEIRFARYLFGASSEDARKGSSGNSVESSAKFVETIESIRKDLEEYKVFEGSFPKGFNLRAIAGVAYYRLISTRLKTYLERSMIKSFTKEYGAVAMELSELNRVMKKIDCQVHLIDVHTLFKPYILKSITDTKPRLIDWISSTLFTENWEPLNPDRNAFYSISIIDLFTMMEQVADELTSRIIRLPFGHLYAAQVEATIVAALQTYVVVLEKLCLQELPAEQDEAHTGVLTSLFRINTDNKPVNTAPLSITKSLCIKVIAHAPYEDDLSPFEVINKCLKPDEPRVGDHFRALQSAINLTYMNVVGSIVENMQNRIASELLHISNIGDGESLDERMIPLQNYLSDHLMVMNQWLCPSVLRLTVRKVASAVLYCLEEFALNRDDDPHPMTLEQRRNIEGELNIIYDFFYSGGQGLEKSWMEMESRRLRRILECWDMSTMELCTVYWLVWDRFNNQREERVLADSKRFNEDPRWSASMDDRYLSVADQDAKNAELHLLDLLCLLRQRSNDEEARHVVETQMSLAHNSMMQYIFRLPKNEQLVASFPCRDFQKVMGTMYITKKRICFAPTTVSESDETKTINVLMERIMRVEASENATVLITKFNSRPMKFSAFENKEEVCRTVYAQVKGTGIYLESYLAQFWEDPDAKKEEASKDITLKKYKCSKYGILRNSPGTLELTATFLIFTKDDNQKRSQIDHRAVTDVHAKRGGLRASGVVVELKSGDSVPPLVTDSVC</sequence>
<dbReference type="Pfam" id="PF02893">
    <property type="entry name" value="GRAM"/>
    <property type="match status" value="1"/>
</dbReference>
<keyword evidence="5" id="KW-1185">Reference proteome</keyword>
<organism evidence="4 5">
    <name type="scientific">Chara braunii</name>
    <name type="common">Braun's stonewort</name>
    <dbReference type="NCBI Taxonomy" id="69332"/>
    <lineage>
        <taxon>Eukaryota</taxon>
        <taxon>Viridiplantae</taxon>
        <taxon>Streptophyta</taxon>
        <taxon>Charophyceae</taxon>
        <taxon>Charales</taxon>
        <taxon>Characeae</taxon>
        <taxon>Chara</taxon>
    </lineage>
</organism>
<evidence type="ECO:0000313" key="4">
    <source>
        <dbReference type="EMBL" id="GBG71398.1"/>
    </source>
</evidence>
<dbReference type="PROSITE" id="PS51259">
    <property type="entry name" value="MHD2"/>
    <property type="match status" value="1"/>
</dbReference>
<dbReference type="SMART" id="SM00568">
    <property type="entry name" value="GRAM"/>
    <property type="match status" value="1"/>
</dbReference>
<dbReference type="PANTHER" id="PTHR31280">
    <property type="entry name" value="PROTEIN UNC-13 HOMOLOG"/>
    <property type="match status" value="1"/>
</dbReference>
<gene>
    <name evidence="4" type="ORF">CBR_g8818</name>
</gene>
<evidence type="ECO:0008006" key="6">
    <source>
        <dbReference type="Google" id="ProtNLM"/>
    </source>
</evidence>
<feature type="domain" description="MHD2" evidence="3">
    <location>
        <begin position="981"/>
        <end position="1092"/>
    </location>
</feature>
<evidence type="ECO:0000259" key="2">
    <source>
        <dbReference type="PROSITE" id="PS51258"/>
    </source>
</evidence>
<dbReference type="Gramene" id="GBG71398">
    <property type="protein sequence ID" value="GBG71398"/>
    <property type="gene ID" value="CBR_g8818"/>
</dbReference>
<feature type="region of interest" description="Disordered" evidence="1">
    <location>
        <begin position="1"/>
        <end position="20"/>
    </location>
</feature>
<protein>
    <recommendedName>
        <fullName evidence="6">MHD1 domain-containing protein</fullName>
    </recommendedName>
</protein>
<dbReference type="InterPro" id="IPR008528">
    <property type="entry name" value="unc-13_homologue"/>
</dbReference>
<comment type="caution">
    <text evidence="4">The sequence shown here is derived from an EMBL/GenBank/DDBJ whole genome shotgun (WGS) entry which is preliminary data.</text>
</comment>
<dbReference type="InterPro" id="IPR011993">
    <property type="entry name" value="PH-like_dom_sf"/>
</dbReference>
<accession>A0A388KN23</accession>
<dbReference type="InterPro" id="IPR014770">
    <property type="entry name" value="Munc13_1"/>
</dbReference>
<dbReference type="InterPro" id="IPR004182">
    <property type="entry name" value="GRAM"/>
</dbReference>
<dbReference type="Proteomes" id="UP000265515">
    <property type="component" value="Unassembled WGS sequence"/>
</dbReference>
<feature type="region of interest" description="Disordered" evidence="1">
    <location>
        <begin position="368"/>
        <end position="421"/>
    </location>
</feature>
<dbReference type="Gene3D" id="2.30.29.30">
    <property type="entry name" value="Pleckstrin-homology domain (PH domain)/Phosphotyrosine-binding domain (PTB)"/>
    <property type="match status" value="1"/>
</dbReference>
<reference evidence="4 5" key="1">
    <citation type="journal article" date="2018" name="Cell">
        <title>The Chara Genome: Secondary Complexity and Implications for Plant Terrestrialization.</title>
        <authorList>
            <person name="Nishiyama T."/>
            <person name="Sakayama H."/>
            <person name="Vries J.D."/>
            <person name="Buschmann H."/>
            <person name="Saint-Marcoux D."/>
            <person name="Ullrich K.K."/>
            <person name="Haas F.B."/>
            <person name="Vanderstraeten L."/>
            <person name="Becker D."/>
            <person name="Lang D."/>
            <person name="Vosolsobe S."/>
            <person name="Rombauts S."/>
            <person name="Wilhelmsson P.K.I."/>
            <person name="Janitza P."/>
            <person name="Kern R."/>
            <person name="Heyl A."/>
            <person name="Rumpler F."/>
            <person name="Villalobos L.I.A.C."/>
            <person name="Clay J.M."/>
            <person name="Skokan R."/>
            <person name="Toyoda A."/>
            <person name="Suzuki Y."/>
            <person name="Kagoshima H."/>
            <person name="Schijlen E."/>
            <person name="Tajeshwar N."/>
            <person name="Catarino B."/>
            <person name="Hetherington A.J."/>
            <person name="Saltykova A."/>
            <person name="Bonnot C."/>
            <person name="Breuninger H."/>
            <person name="Symeonidi A."/>
            <person name="Radhakrishnan G.V."/>
            <person name="Van Nieuwerburgh F."/>
            <person name="Deforce D."/>
            <person name="Chang C."/>
            <person name="Karol K.G."/>
            <person name="Hedrich R."/>
            <person name="Ulvskov P."/>
            <person name="Glockner G."/>
            <person name="Delwiche C.F."/>
            <person name="Petrasek J."/>
            <person name="Van de Peer Y."/>
            <person name="Friml J."/>
            <person name="Beilby M."/>
            <person name="Dolan L."/>
            <person name="Kohara Y."/>
            <person name="Sugano S."/>
            <person name="Fujiyama A."/>
            <person name="Delaux P.-M."/>
            <person name="Quint M."/>
            <person name="TheiBen G."/>
            <person name="Hagemann M."/>
            <person name="Harholt J."/>
            <person name="Dunand C."/>
            <person name="Zachgo S."/>
            <person name="Langdale J."/>
            <person name="Maumus F."/>
            <person name="Straeten D.V.D."/>
            <person name="Gould S.B."/>
            <person name="Rensing S.A."/>
        </authorList>
    </citation>
    <scope>NUCLEOTIDE SEQUENCE [LARGE SCALE GENOMIC DNA]</scope>
    <source>
        <strain evidence="4 5">S276</strain>
    </source>
</reference>
<dbReference type="Gene3D" id="1.10.357.50">
    <property type="match status" value="1"/>
</dbReference>
<proteinExistence type="predicted"/>
<dbReference type="InterPro" id="IPR014772">
    <property type="entry name" value="Munc13_dom-2"/>
</dbReference>
<dbReference type="Gene3D" id="1.20.58.1100">
    <property type="match status" value="1"/>
</dbReference>
<dbReference type="EMBL" id="BFEA01000146">
    <property type="protein sequence ID" value="GBG71398.1"/>
    <property type="molecule type" value="Genomic_DNA"/>
</dbReference>
<dbReference type="PANTHER" id="PTHR31280:SF24">
    <property type="entry name" value="C2 DOMAIN-CONTAINING PROTEIN"/>
    <property type="match status" value="1"/>
</dbReference>
<dbReference type="PROSITE" id="PS51258">
    <property type="entry name" value="MHD1"/>
    <property type="match status" value="1"/>
</dbReference>
<evidence type="ECO:0000313" key="5">
    <source>
        <dbReference type="Proteomes" id="UP000265515"/>
    </source>
</evidence>
<evidence type="ECO:0000259" key="3">
    <source>
        <dbReference type="PROSITE" id="PS51259"/>
    </source>
</evidence>
<feature type="domain" description="MHD1" evidence="2">
    <location>
        <begin position="738"/>
        <end position="863"/>
    </location>
</feature>